<evidence type="ECO:0000256" key="1">
    <source>
        <dbReference type="SAM" id="MobiDB-lite"/>
    </source>
</evidence>
<reference evidence="2" key="4">
    <citation type="submission" date="2024-05" db="EMBL/GenBank/DDBJ databases">
        <authorList>
            <person name="Sun Q."/>
            <person name="Zhou Y."/>
        </authorList>
    </citation>
    <scope>NUCLEOTIDE SEQUENCE</scope>
    <source>
        <strain evidence="2">CGMCC 1.15931</strain>
    </source>
</reference>
<evidence type="ECO:0000313" key="2">
    <source>
        <dbReference type="EMBL" id="GGB84001.1"/>
    </source>
</evidence>
<organism evidence="3 4">
    <name type="scientific">Pseudoduganella buxea</name>
    <dbReference type="NCBI Taxonomy" id="1949069"/>
    <lineage>
        <taxon>Bacteria</taxon>
        <taxon>Pseudomonadati</taxon>
        <taxon>Pseudomonadota</taxon>
        <taxon>Betaproteobacteria</taxon>
        <taxon>Burkholderiales</taxon>
        <taxon>Oxalobacteraceae</taxon>
        <taxon>Telluria group</taxon>
        <taxon>Pseudoduganella</taxon>
    </lineage>
</organism>
<evidence type="ECO:0000313" key="3">
    <source>
        <dbReference type="EMBL" id="MTV53642.1"/>
    </source>
</evidence>
<dbReference type="RefSeq" id="WP_155470954.1">
    <property type="nucleotide sequence ID" value="NZ_BMKG01000001.1"/>
</dbReference>
<feature type="compositionally biased region" description="Basic and acidic residues" evidence="1">
    <location>
        <begin position="1"/>
        <end position="13"/>
    </location>
</feature>
<name>A0A6I3SZG8_9BURK</name>
<dbReference type="AlphaFoldDB" id="A0A6I3SZG8"/>
<reference evidence="3 4" key="3">
    <citation type="submission" date="2019-11" db="EMBL/GenBank/DDBJ databases">
        <title>Type strains purchased from KCTC, JCM and DSMZ.</title>
        <authorList>
            <person name="Lu H."/>
        </authorList>
    </citation>
    <scope>NUCLEOTIDE SEQUENCE [LARGE SCALE GENOMIC DNA]</scope>
    <source>
        <strain evidence="3 4">KCTC 52429</strain>
    </source>
</reference>
<gene>
    <name evidence="2" type="ORF">GCM10011572_02400</name>
    <name evidence="3" type="ORF">GM672_12985</name>
</gene>
<reference evidence="5" key="2">
    <citation type="journal article" date="2019" name="Int. J. Syst. Evol. Microbiol.">
        <title>The Global Catalogue of Microorganisms (GCM) 10K type strain sequencing project: providing services to taxonomists for standard genome sequencing and annotation.</title>
        <authorList>
            <consortium name="The Broad Institute Genomics Platform"/>
            <consortium name="The Broad Institute Genome Sequencing Center for Infectious Disease"/>
            <person name="Wu L."/>
            <person name="Ma J."/>
        </authorList>
    </citation>
    <scope>NUCLEOTIDE SEQUENCE [LARGE SCALE GENOMIC DNA]</scope>
    <source>
        <strain evidence="5">CGMCC 1.15931</strain>
    </source>
</reference>
<dbReference type="Proteomes" id="UP000622638">
    <property type="component" value="Unassembled WGS sequence"/>
</dbReference>
<evidence type="ECO:0000313" key="4">
    <source>
        <dbReference type="Proteomes" id="UP000430634"/>
    </source>
</evidence>
<feature type="compositionally biased region" description="Polar residues" evidence="1">
    <location>
        <begin position="31"/>
        <end position="51"/>
    </location>
</feature>
<comment type="caution">
    <text evidence="3">The sequence shown here is derived from an EMBL/GenBank/DDBJ whole genome shotgun (WGS) entry which is preliminary data.</text>
</comment>
<keyword evidence="5" id="KW-1185">Reference proteome</keyword>
<dbReference type="OrthoDB" id="8704121at2"/>
<dbReference type="Proteomes" id="UP000430634">
    <property type="component" value="Unassembled WGS sequence"/>
</dbReference>
<proteinExistence type="predicted"/>
<accession>A0A6I3SZG8</accession>
<dbReference type="EMBL" id="BMKG01000001">
    <property type="protein sequence ID" value="GGB84001.1"/>
    <property type="molecule type" value="Genomic_DNA"/>
</dbReference>
<evidence type="ECO:0000313" key="5">
    <source>
        <dbReference type="Proteomes" id="UP000622638"/>
    </source>
</evidence>
<feature type="region of interest" description="Disordered" evidence="1">
    <location>
        <begin position="1"/>
        <end position="77"/>
    </location>
</feature>
<reference evidence="2" key="1">
    <citation type="journal article" date="2014" name="Int. J. Syst. Evol. Microbiol.">
        <title>Complete genome of a new Firmicutes species belonging to the dominant human colonic microbiota ('Ruminococcus bicirculans') reveals two chromosomes and a selective capacity to utilize plant glucans.</title>
        <authorList>
            <consortium name="NISC Comparative Sequencing Program"/>
            <person name="Wegmann U."/>
            <person name="Louis P."/>
            <person name="Goesmann A."/>
            <person name="Henrissat B."/>
            <person name="Duncan S.H."/>
            <person name="Flint H.J."/>
        </authorList>
    </citation>
    <scope>NUCLEOTIDE SEQUENCE</scope>
    <source>
        <strain evidence="2">CGMCC 1.15931</strain>
    </source>
</reference>
<dbReference type="EMBL" id="WNKZ01000033">
    <property type="protein sequence ID" value="MTV53642.1"/>
    <property type="molecule type" value="Genomic_DNA"/>
</dbReference>
<protein>
    <submittedName>
        <fullName evidence="3">Uncharacterized protein</fullName>
    </submittedName>
</protein>
<sequence length="249" mass="26763">MKENPGETGREAGKPIGAGRWRDNGDGPRQNIGQNSGQNSGDNIGQNSGQDTGQGTGHGLVPGPARAQRRTTPRQRPASLPAMLFDGAMLLLALAYGVLQAAQSISQYDLERQVSAARIVRVSELAKTSTGTACALTPYVTETRMAGLNTERINRHLRDVHYFGDDPYWALVIATPAAVHLSTIARSKFDILGMHHLVPPQGQPATVERIKAQFPAGFVPAECAPLHRAVLVRISLPRGDYMLMGTLPD</sequence>